<feature type="region of interest" description="Disordered" evidence="1">
    <location>
        <begin position="329"/>
        <end position="348"/>
    </location>
</feature>
<name>A0AAP8KUL7_BACMY</name>
<dbReference type="InterPro" id="IPR008872">
    <property type="entry name" value="Toxin_P42"/>
</dbReference>
<evidence type="ECO:0000313" key="5">
    <source>
        <dbReference type="EMBL" id="PJN70715.1"/>
    </source>
</evidence>
<dbReference type="Gene3D" id="2.80.10.50">
    <property type="match status" value="2"/>
</dbReference>
<dbReference type="Pfam" id="PF14200">
    <property type="entry name" value="RicinB_lectin_2"/>
    <property type="match status" value="1"/>
</dbReference>
<evidence type="ECO:0000259" key="4">
    <source>
        <dbReference type="Pfam" id="PF14200"/>
    </source>
</evidence>
<dbReference type="SUPFAM" id="SSF50370">
    <property type="entry name" value="Ricin B-like lectins"/>
    <property type="match status" value="1"/>
</dbReference>
<comment type="caution">
    <text evidence="5">The sequence shown here is derived from an EMBL/GenBank/DDBJ whole genome shotgun (WGS) entry which is preliminary data.</text>
</comment>
<dbReference type="InterPro" id="IPR000772">
    <property type="entry name" value="Ricin_B_lectin"/>
</dbReference>
<evidence type="ECO:0000259" key="3">
    <source>
        <dbReference type="Pfam" id="PF05431"/>
    </source>
</evidence>
<feature type="chain" id="PRO_5042828254" evidence="2">
    <location>
        <begin position="29"/>
        <end position="393"/>
    </location>
</feature>
<feature type="domain" description="Ricin B lectin" evidence="4">
    <location>
        <begin position="71"/>
        <end position="154"/>
    </location>
</feature>
<proteinExistence type="predicted"/>
<sequence length="393" mass="42489">MKSISKKVMAGLGVGAMSLSIWAPSSQAAAPANNEYHTIHLAANSNIVWDVYKGWNSDDAGIVLYNGGRGDNEQFAFFPLDGGAYAIVNKNSGKPVGFGGHAYYWTDGVRDGFVDNREALQQTNWSGSATQQWYLRDKGNNNYEIVNQGTGKVASWAWNGISGPHSAEYVDLDESNPSDNNRLFNIPAARSTFSLPTLPAVGTRPNAPDYNTSGAIDQQLPQTSNSVVVGASLIPSIMVKDNGASDYTKIHNSPYYALVKEEYWEKVRSEIIPAGATSKYTVKSGVSEIDQKKMSDTLAMSFGSDLGLKFGESSLSIKSSVSRTIQTEVTKTSTNATEETEEKSIPSIPGKNTGFTAYQLVTKYTLKRTDGSVVTDPSIVRDSKQTIARTIAN</sequence>
<evidence type="ECO:0000256" key="1">
    <source>
        <dbReference type="SAM" id="MobiDB-lite"/>
    </source>
</evidence>
<evidence type="ECO:0000256" key="2">
    <source>
        <dbReference type="SAM" id="SignalP"/>
    </source>
</evidence>
<organism evidence="5 6">
    <name type="scientific">Bacillus mycoides</name>
    <dbReference type="NCBI Taxonomy" id="1405"/>
    <lineage>
        <taxon>Bacteria</taxon>
        <taxon>Bacillati</taxon>
        <taxon>Bacillota</taxon>
        <taxon>Bacilli</taxon>
        <taxon>Bacillales</taxon>
        <taxon>Bacillaceae</taxon>
        <taxon>Bacillus</taxon>
        <taxon>Bacillus cereus group</taxon>
    </lineage>
</organism>
<feature type="signal peptide" evidence="2">
    <location>
        <begin position="1"/>
        <end position="28"/>
    </location>
</feature>
<keyword evidence="2" id="KW-0732">Signal</keyword>
<dbReference type="Proteomes" id="UP000236165">
    <property type="component" value="Unassembled WGS sequence"/>
</dbReference>
<dbReference type="CDD" id="cd00161">
    <property type="entry name" value="beta-trefoil_Ricin-like"/>
    <property type="match status" value="1"/>
</dbReference>
<evidence type="ECO:0000313" key="6">
    <source>
        <dbReference type="Proteomes" id="UP000236165"/>
    </source>
</evidence>
<reference evidence="5 6" key="1">
    <citation type="submission" date="2016-10" db="EMBL/GenBank/DDBJ databases">
        <title>Genome Sequence of Bacillus weihenstephanensis GM6LP.</title>
        <authorList>
            <person name="Poehlein A."/>
            <person name="Wemheuer F."/>
            <person name="Hollensteiner J."/>
            <person name="Wemheuer B."/>
        </authorList>
    </citation>
    <scope>NUCLEOTIDE SEQUENCE [LARGE SCALE GENOMIC DNA]</scope>
    <source>
        <strain evidence="5 6">GM6LP</strain>
    </source>
</reference>
<dbReference type="RefSeq" id="WP_103458366.1">
    <property type="nucleotide sequence ID" value="NZ_CP035967.1"/>
</dbReference>
<dbReference type="Pfam" id="PF05431">
    <property type="entry name" value="Toxin_10"/>
    <property type="match status" value="1"/>
</dbReference>
<gene>
    <name evidence="5" type="primary">binA_1</name>
    <name evidence="5" type="ORF">BACWE_23700</name>
</gene>
<dbReference type="InterPro" id="IPR035992">
    <property type="entry name" value="Ricin_B-like_lectins"/>
</dbReference>
<dbReference type="EMBL" id="MKZQ01000025">
    <property type="protein sequence ID" value="PJN70715.1"/>
    <property type="molecule type" value="Genomic_DNA"/>
</dbReference>
<accession>A0AAP8KUL7</accession>
<protein>
    <submittedName>
        <fullName evidence="5">41.9 kDa insecticidal toxin</fullName>
    </submittedName>
</protein>
<dbReference type="AlphaFoldDB" id="A0AAP8KUL7"/>
<feature type="domain" description="Insecticidal crystal toxin" evidence="3">
    <location>
        <begin position="227"/>
        <end position="376"/>
    </location>
</feature>
<dbReference type="GO" id="GO:0090729">
    <property type="term" value="F:toxin activity"/>
    <property type="evidence" value="ECO:0007669"/>
    <property type="project" value="InterPro"/>
</dbReference>